<dbReference type="Proteomes" id="UP001054902">
    <property type="component" value="Unassembled WGS sequence"/>
</dbReference>
<dbReference type="AlphaFoldDB" id="A0AAD3CP00"/>
<keyword evidence="3" id="KW-1185">Reference proteome</keyword>
<feature type="transmembrane region" description="Helical" evidence="1">
    <location>
        <begin position="346"/>
        <end position="370"/>
    </location>
</feature>
<proteinExistence type="predicted"/>
<keyword evidence="1" id="KW-0472">Membrane</keyword>
<name>A0AAD3CP00_9STRA</name>
<evidence type="ECO:0000256" key="1">
    <source>
        <dbReference type="SAM" id="Phobius"/>
    </source>
</evidence>
<feature type="transmembrane region" description="Helical" evidence="1">
    <location>
        <begin position="166"/>
        <end position="184"/>
    </location>
</feature>
<reference evidence="2 3" key="1">
    <citation type="journal article" date="2021" name="Sci. Rep.">
        <title>The genome of the diatom Chaetoceros tenuissimus carries an ancient integrated fragment of an extant virus.</title>
        <authorList>
            <person name="Hongo Y."/>
            <person name="Kimura K."/>
            <person name="Takaki Y."/>
            <person name="Yoshida Y."/>
            <person name="Baba S."/>
            <person name="Kobayashi G."/>
            <person name="Nagasaki K."/>
            <person name="Hano T."/>
            <person name="Tomaru Y."/>
        </authorList>
    </citation>
    <scope>NUCLEOTIDE SEQUENCE [LARGE SCALE GENOMIC DNA]</scope>
    <source>
        <strain evidence="2 3">NIES-3715</strain>
    </source>
</reference>
<feature type="transmembrane region" description="Helical" evidence="1">
    <location>
        <begin position="204"/>
        <end position="225"/>
    </location>
</feature>
<sequence>MKKAARAIFIAKVLNLPQQTMGFIGTSEHRMVRRLTIPTLEPARTWTSCKGSRDNMAPLNLVDEKMATTSDALLDDYLITDSKHLTERPSIFSVINTPREFVSLTLVFVGLLISACNVVGKYDDTYVSLESTAITLGFVSTFAYFAEVVSGTNISKNVRRGIVDDATVTVYAACYTAAVSWLALRTSESCPDWIIQFDSVLPFMSIGVFLFSLIAPLLTLSGNFYESDRKSETNSIPPYQSIVKFSRSLSIQNDNDSSDYYEPATLSDTELLRANGLLAIGVLACVFAPDALSFALGSQSWWERVTTIHPSQKMLESSTSIFALLSVEASMLSHRVGKTGAASFEVIVPAFVIVCSFLAILPCICALHWLGDDVSFFSFYRE</sequence>
<dbReference type="EMBL" id="BLLK01000027">
    <property type="protein sequence ID" value="GFH48165.1"/>
    <property type="molecule type" value="Genomic_DNA"/>
</dbReference>
<accession>A0AAD3CP00</accession>
<feature type="transmembrane region" description="Helical" evidence="1">
    <location>
        <begin position="101"/>
        <end position="120"/>
    </location>
</feature>
<gene>
    <name evidence="2" type="ORF">CTEN210_04641</name>
</gene>
<protein>
    <submittedName>
        <fullName evidence="2">Uncharacterized protein</fullName>
    </submittedName>
</protein>
<feature type="transmembrane region" description="Helical" evidence="1">
    <location>
        <begin position="126"/>
        <end position="145"/>
    </location>
</feature>
<keyword evidence="1" id="KW-1133">Transmembrane helix</keyword>
<evidence type="ECO:0000313" key="2">
    <source>
        <dbReference type="EMBL" id="GFH48165.1"/>
    </source>
</evidence>
<organism evidence="2 3">
    <name type="scientific">Chaetoceros tenuissimus</name>
    <dbReference type="NCBI Taxonomy" id="426638"/>
    <lineage>
        <taxon>Eukaryota</taxon>
        <taxon>Sar</taxon>
        <taxon>Stramenopiles</taxon>
        <taxon>Ochrophyta</taxon>
        <taxon>Bacillariophyta</taxon>
        <taxon>Coscinodiscophyceae</taxon>
        <taxon>Chaetocerotophycidae</taxon>
        <taxon>Chaetocerotales</taxon>
        <taxon>Chaetocerotaceae</taxon>
        <taxon>Chaetoceros</taxon>
    </lineage>
</organism>
<comment type="caution">
    <text evidence="2">The sequence shown here is derived from an EMBL/GenBank/DDBJ whole genome shotgun (WGS) entry which is preliminary data.</text>
</comment>
<keyword evidence="1" id="KW-0812">Transmembrane</keyword>
<evidence type="ECO:0000313" key="3">
    <source>
        <dbReference type="Proteomes" id="UP001054902"/>
    </source>
</evidence>